<proteinExistence type="predicted"/>
<evidence type="ECO:0000313" key="1">
    <source>
        <dbReference type="EMBL" id="CAA9527284.1"/>
    </source>
</evidence>
<reference evidence="1" key="1">
    <citation type="submission" date="2020-02" db="EMBL/GenBank/DDBJ databases">
        <authorList>
            <person name="Meier V. D."/>
        </authorList>
    </citation>
    <scope>NUCLEOTIDE SEQUENCE</scope>
    <source>
        <strain evidence="1">AVDCRST_MAG91</strain>
    </source>
</reference>
<protein>
    <submittedName>
        <fullName evidence="1">Uncharacterized protein</fullName>
    </submittedName>
</protein>
<sequence length="122" mass="13110">WKRQVRQDRPQRSTLRRNRLSFLFAMRAANGARRSASTSTSARGWPMATSASRRCRSTICPSPAFGRAAPFGCAPTIGCRSICRASASSAAQSPGQAKAMWAGCSTKPSISARRFAASDPRS</sequence>
<feature type="non-terminal residue" evidence="1">
    <location>
        <position position="1"/>
    </location>
</feature>
<feature type="non-terminal residue" evidence="1">
    <location>
        <position position="122"/>
    </location>
</feature>
<name>A0A6J4TMQ3_9SPHN</name>
<gene>
    <name evidence="1" type="ORF">AVDCRST_MAG91-2645</name>
</gene>
<organism evidence="1">
    <name type="scientific">uncultured Sphingomonadaceae bacterium</name>
    <dbReference type="NCBI Taxonomy" id="169976"/>
    <lineage>
        <taxon>Bacteria</taxon>
        <taxon>Pseudomonadati</taxon>
        <taxon>Pseudomonadota</taxon>
        <taxon>Alphaproteobacteria</taxon>
        <taxon>Sphingomonadales</taxon>
        <taxon>Sphingomonadaceae</taxon>
        <taxon>environmental samples</taxon>
    </lineage>
</organism>
<accession>A0A6J4TMQ3</accession>
<dbReference type="EMBL" id="CADCVX010000471">
    <property type="protein sequence ID" value="CAA9527284.1"/>
    <property type="molecule type" value="Genomic_DNA"/>
</dbReference>
<dbReference type="AlphaFoldDB" id="A0A6J4TMQ3"/>